<dbReference type="Proteomes" id="UP001596407">
    <property type="component" value="Unassembled WGS sequence"/>
</dbReference>
<keyword evidence="3" id="KW-1185">Reference proteome</keyword>
<dbReference type="InterPro" id="IPR036390">
    <property type="entry name" value="WH_DNA-bd_sf"/>
</dbReference>
<dbReference type="GeneID" id="79302798"/>
<dbReference type="CDD" id="cd00090">
    <property type="entry name" value="HTH_ARSR"/>
    <property type="match status" value="1"/>
</dbReference>
<protein>
    <submittedName>
        <fullName evidence="2">Lrp/AsnC family transcriptional regulator</fullName>
    </submittedName>
</protein>
<gene>
    <name evidence="2" type="ORF">ACFQJ6_10960</name>
</gene>
<dbReference type="PROSITE" id="PS50956">
    <property type="entry name" value="HTH_ASNC_2"/>
    <property type="match status" value="1"/>
</dbReference>
<dbReference type="PANTHER" id="PTHR30154">
    <property type="entry name" value="LEUCINE-RESPONSIVE REGULATORY PROTEIN"/>
    <property type="match status" value="1"/>
</dbReference>
<dbReference type="PRINTS" id="PR00033">
    <property type="entry name" value="HTHASNC"/>
</dbReference>
<dbReference type="InterPro" id="IPR036388">
    <property type="entry name" value="WH-like_DNA-bd_sf"/>
</dbReference>
<sequence>MNDDSLDRTDTGILYLLQRDARSTATEEIGEKVGVAASTVATRIRDLETAGVVTDYKPTRKTSSWNW</sequence>
<dbReference type="Pfam" id="PF13404">
    <property type="entry name" value="HTH_AsnC-type"/>
    <property type="match status" value="1"/>
</dbReference>
<proteinExistence type="predicted"/>
<dbReference type="PANTHER" id="PTHR30154:SF34">
    <property type="entry name" value="TRANSCRIPTIONAL REGULATOR AZLB"/>
    <property type="match status" value="1"/>
</dbReference>
<dbReference type="Gene3D" id="1.10.10.10">
    <property type="entry name" value="Winged helix-like DNA-binding domain superfamily/Winged helix DNA-binding domain"/>
    <property type="match status" value="1"/>
</dbReference>
<organism evidence="2 3">
    <name type="scientific">Halorussus caseinilyticus</name>
    <dbReference type="NCBI Taxonomy" id="3034025"/>
    <lineage>
        <taxon>Archaea</taxon>
        <taxon>Methanobacteriati</taxon>
        <taxon>Methanobacteriota</taxon>
        <taxon>Stenosarchaea group</taxon>
        <taxon>Halobacteria</taxon>
        <taxon>Halobacteriales</taxon>
        <taxon>Haladaptataceae</taxon>
        <taxon>Halorussus</taxon>
    </lineage>
</organism>
<dbReference type="SUPFAM" id="SSF46785">
    <property type="entry name" value="Winged helix' DNA-binding domain"/>
    <property type="match status" value="1"/>
</dbReference>
<evidence type="ECO:0000313" key="3">
    <source>
        <dbReference type="Proteomes" id="UP001596407"/>
    </source>
</evidence>
<dbReference type="InterPro" id="IPR000485">
    <property type="entry name" value="AsnC-type_HTH_dom"/>
</dbReference>
<accession>A0ABD5WRZ1</accession>
<evidence type="ECO:0000259" key="1">
    <source>
        <dbReference type="PROSITE" id="PS50956"/>
    </source>
</evidence>
<dbReference type="EMBL" id="JBHSZH010000005">
    <property type="protein sequence ID" value="MFC7080563.1"/>
    <property type="molecule type" value="Genomic_DNA"/>
</dbReference>
<evidence type="ECO:0000313" key="2">
    <source>
        <dbReference type="EMBL" id="MFC7080563.1"/>
    </source>
</evidence>
<dbReference type="InterPro" id="IPR011991">
    <property type="entry name" value="ArsR-like_HTH"/>
</dbReference>
<dbReference type="RefSeq" id="WP_276281588.1">
    <property type="nucleotide sequence ID" value="NZ_CP119809.1"/>
</dbReference>
<dbReference type="AlphaFoldDB" id="A0ABD5WRZ1"/>
<comment type="caution">
    <text evidence="2">The sequence shown here is derived from an EMBL/GenBank/DDBJ whole genome shotgun (WGS) entry which is preliminary data.</text>
</comment>
<reference evidence="2 3" key="1">
    <citation type="journal article" date="2019" name="Int. J. Syst. Evol. Microbiol.">
        <title>The Global Catalogue of Microorganisms (GCM) 10K type strain sequencing project: providing services to taxonomists for standard genome sequencing and annotation.</title>
        <authorList>
            <consortium name="The Broad Institute Genomics Platform"/>
            <consortium name="The Broad Institute Genome Sequencing Center for Infectious Disease"/>
            <person name="Wu L."/>
            <person name="Ma J."/>
        </authorList>
    </citation>
    <scope>NUCLEOTIDE SEQUENCE [LARGE SCALE GENOMIC DNA]</scope>
    <source>
        <strain evidence="2 3">DT72</strain>
    </source>
</reference>
<feature type="domain" description="HTH asnC-type" evidence="1">
    <location>
        <begin position="6"/>
        <end position="57"/>
    </location>
</feature>
<name>A0ABD5WRZ1_9EURY</name>